<proteinExistence type="inferred from homology"/>
<dbReference type="Gene3D" id="3.10.290.10">
    <property type="entry name" value="RNA-binding S4 domain"/>
    <property type="match status" value="1"/>
</dbReference>
<feature type="region of interest" description="Disordered" evidence="5">
    <location>
        <begin position="88"/>
        <end position="134"/>
    </location>
</feature>
<dbReference type="GO" id="GO:0003727">
    <property type="term" value="F:single-stranded RNA binding"/>
    <property type="evidence" value="ECO:0007669"/>
    <property type="project" value="InterPro"/>
</dbReference>
<evidence type="ECO:0000256" key="3">
    <source>
        <dbReference type="ARBA" id="ARBA00023125"/>
    </source>
</evidence>
<reference evidence="7" key="2">
    <citation type="submission" date="2024-06" db="EMBL/GenBank/DDBJ databases">
        <authorList>
            <person name="Plum-Jensen L.E."/>
            <person name="Schramm A."/>
            <person name="Marshall I.P.G."/>
        </authorList>
    </citation>
    <scope>NUCLEOTIDE SEQUENCE</scope>
    <source>
        <strain evidence="7">Rat1</strain>
    </source>
</reference>
<feature type="compositionally biased region" description="Basic and acidic residues" evidence="5">
    <location>
        <begin position="94"/>
        <end position="106"/>
    </location>
</feature>
<feature type="compositionally biased region" description="Basic residues" evidence="5">
    <location>
        <begin position="122"/>
        <end position="134"/>
    </location>
</feature>
<comment type="similarity">
    <text evidence="1">Belongs to the HSP15 family.</text>
</comment>
<organism evidence="7">
    <name type="scientific">Candidatus Electrothrix aestuarii</name>
    <dbReference type="NCBI Taxonomy" id="3062594"/>
    <lineage>
        <taxon>Bacteria</taxon>
        <taxon>Pseudomonadati</taxon>
        <taxon>Thermodesulfobacteriota</taxon>
        <taxon>Desulfobulbia</taxon>
        <taxon>Desulfobulbales</taxon>
        <taxon>Desulfobulbaceae</taxon>
        <taxon>Candidatus Electrothrix</taxon>
    </lineage>
</organism>
<evidence type="ECO:0000259" key="6">
    <source>
        <dbReference type="SMART" id="SM00363"/>
    </source>
</evidence>
<name>A0AAU8LZD4_9BACT</name>
<dbReference type="PROSITE" id="PS50889">
    <property type="entry name" value="S4"/>
    <property type="match status" value="1"/>
</dbReference>
<evidence type="ECO:0000256" key="1">
    <source>
        <dbReference type="ARBA" id="ARBA00008396"/>
    </source>
</evidence>
<dbReference type="InterPro" id="IPR002942">
    <property type="entry name" value="S4_RNA-bd"/>
</dbReference>
<evidence type="ECO:0000256" key="5">
    <source>
        <dbReference type="SAM" id="MobiDB-lite"/>
    </source>
</evidence>
<keyword evidence="3" id="KW-0238">DNA-binding</keyword>
<dbReference type="AlphaFoldDB" id="A0AAU8LZD4"/>
<dbReference type="InterPro" id="IPR036986">
    <property type="entry name" value="S4_RNA-bd_sf"/>
</dbReference>
<dbReference type="EMBL" id="CP159373">
    <property type="protein sequence ID" value="XCN74635.1"/>
    <property type="molecule type" value="Genomic_DNA"/>
</dbReference>
<dbReference type="GO" id="GO:0034605">
    <property type="term" value="P:cellular response to heat"/>
    <property type="evidence" value="ECO:0007669"/>
    <property type="project" value="InterPro"/>
</dbReference>
<evidence type="ECO:0000256" key="4">
    <source>
        <dbReference type="PROSITE-ProRule" id="PRU00182"/>
    </source>
</evidence>
<reference evidence="7" key="1">
    <citation type="journal article" date="2024" name="Syst. Appl. Microbiol.">
        <title>First single-strain enrichments of Electrothrix cable bacteria, description of E. aestuarii sp. nov. and E. rattekaaiensis sp. nov., and proposal of a cable bacteria taxonomy following the rules of the SeqCode.</title>
        <authorList>
            <person name="Plum-Jensen L.E."/>
            <person name="Schramm A."/>
            <person name="Marshall I.P.G."/>
        </authorList>
    </citation>
    <scope>NUCLEOTIDE SEQUENCE</scope>
    <source>
        <strain evidence="7">Rat1</strain>
    </source>
</reference>
<dbReference type="SUPFAM" id="SSF55174">
    <property type="entry name" value="Alpha-L RNA-binding motif"/>
    <property type="match status" value="1"/>
</dbReference>
<accession>A0AAU8LZD4</accession>
<keyword evidence="2 4" id="KW-0694">RNA-binding</keyword>
<sequence>MTSKDKQENAVRLDKWLWAARFFKTRSLASKAVSGGHVHLNGQRVKPSRIVQGGEQLRIKRGTEEYTVNILALSDRRGPAKVAITLYEETEESQAQREKAREERRLVKAPASRPEGRPDKRDRRKIRKFLRKDD</sequence>
<dbReference type="SMART" id="SM00363">
    <property type="entry name" value="S4"/>
    <property type="match status" value="1"/>
</dbReference>
<gene>
    <name evidence="7" type="ORF">Q3M24_07815</name>
</gene>
<evidence type="ECO:0000313" key="7">
    <source>
        <dbReference type="EMBL" id="XCN74635.1"/>
    </source>
</evidence>
<dbReference type="Pfam" id="PF01479">
    <property type="entry name" value="S4"/>
    <property type="match status" value="1"/>
</dbReference>
<evidence type="ECO:0000256" key="2">
    <source>
        <dbReference type="ARBA" id="ARBA00022884"/>
    </source>
</evidence>
<dbReference type="CDD" id="cd00165">
    <property type="entry name" value="S4"/>
    <property type="match status" value="1"/>
</dbReference>
<feature type="domain" description="RNA-binding S4" evidence="6">
    <location>
        <begin position="11"/>
        <end position="68"/>
    </location>
</feature>
<dbReference type="GO" id="GO:0003677">
    <property type="term" value="F:DNA binding"/>
    <property type="evidence" value="ECO:0007669"/>
    <property type="project" value="UniProtKB-KW"/>
</dbReference>
<dbReference type="PIRSF" id="PIRSF016821">
    <property type="entry name" value="HSP15"/>
    <property type="match status" value="1"/>
</dbReference>
<dbReference type="InterPro" id="IPR025708">
    <property type="entry name" value="HSP15"/>
</dbReference>
<protein>
    <submittedName>
        <fullName evidence="7">S4 domain-containing protein</fullName>
    </submittedName>
</protein>
<dbReference type="KEGG" id="eaj:Q3M24_07815"/>
<dbReference type="GO" id="GO:0043023">
    <property type="term" value="F:ribosomal large subunit binding"/>
    <property type="evidence" value="ECO:0007669"/>
    <property type="project" value="InterPro"/>
</dbReference>